<keyword evidence="2" id="KW-1133">Transmembrane helix</keyword>
<dbReference type="PANTHER" id="PTHR12203">
    <property type="entry name" value="KDEL LYS-ASP-GLU-LEU CONTAINING - RELATED"/>
    <property type="match status" value="1"/>
</dbReference>
<keyword evidence="4" id="KW-0808">Transferase</keyword>
<dbReference type="SMART" id="SM00672">
    <property type="entry name" value="CAP10"/>
    <property type="match status" value="1"/>
</dbReference>
<keyword evidence="2" id="KW-0812">Transmembrane</keyword>
<dbReference type="PANTHER" id="PTHR12203:SF22">
    <property type="entry name" value="CAPSULE ASSOCIATED PROTEIN"/>
    <property type="match status" value="1"/>
</dbReference>
<proteinExistence type="predicted"/>
<accession>A0A8H8RRL2</accession>
<dbReference type="InterPro" id="IPR051091">
    <property type="entry name" value="O-Glucosyltr/Glycosyltrsf_90"/>
</dbReference>
<keyword evidence="2" id="KW-0472">Membrane</keyword>
<gene>
    <name evidence="4" type="primary">CXT1_2</name>
    <name evidence="4" type="ORF">LOCC1_G006967</name>
</gene>
<protein>
    <submittedName>
        <fullName evidence="4">Beta-1,2-xylosyltransferase</fullName>
    </submittedName>
</protein>
<keyword evidence="5" id="KW-1185">Reference proteome</keyword>
<evidence type="ECO:0000256" key="1">
    <source>
        <dbReference type="SAM" id="MobiDB-lite"/>
    </source>
</evidence>
<name>A0A8H8RRL2_9HELO</name>
<feature type="transmembrane region" description="Helical" evidence="2">
    <location>
        <begin position="12"/>
        <end position="30"/>
    </location>
</feature>
<organism evidence="4 5">
    <name type="scientific">Lachnellula occidentalis</name>
    <dbReference type="NCBI Taxonomy" id="215460"/>
    <lineage>
        <taxon>Eukaryota</taxon>
        <taxon>Fungi</taxon>
        <taxon>Dikarya</taxon>
        <taxon>Ascomycota</taxon>
        <taxon>Pezizomycotina</taxon>
        <taxon>Leotiomycetes</taxon>
        <taxon>Helotiales</taxon>
        <taxon>Lachnaceae</taxon>
        <taxon>Lachnellula</taxon>
    </lineage>
</organism>
<dbReference type="AlphaFoldDB" id="A0A8H8RRL2"/>
<reference evidence="4 5" key="1">
    <citation type="submission" date="2018-05" db="EMBL/GenBank/DDBJ databases">
        <title>Genome sequencing and assembly of the regulated plant pathogen Lachnellula willkommii and related sister species for the development of diagnostic species identification markers.</title>
        <authorList>
            <person name="Giroux E."/>
            <person name="Bilodeau G."/>
        </authorList>
    </citation>
    <scope>NUCLEOTIDE SEQUENCE [LARGE SCALE GENOMIC DNA]</scope>
    <source>
        <strain evidence="4 5">CBS 160.35</strain>
    </source>
</reference>
<evidence type="ECO:0000256" key="2">
    <source>
        <dbReference type="SAM" id="Phobius"/>
    </source>
</evidence>
<feature type="compositionally biased region" description="Basic and acidic residues" evidence="1">
    <location>
        <begin position="254"/>
        <end position="266"/>
    </location>
</feature>
<sequence length="636" mass="72206">MSYKGPPRRASGILRYLILAAGILGVLFYSRHSARLATFSSSGRLLDPQGTEEHTSIETPVLAQPESEAENQFLGIGSGTAHPIDELIENAEKSFAGVLQKESHNVNDAAAEYRRRRGRHPPPGFDVWFDFAQKHGGIMVEDFFDQIYHDLGPFWGLDPAILRKESYDYEMVINVRGQKATAASDWFWTQIWLNMTSSIADMLPDLDIPLNAMDEPRILAPWEEVNRLMEIERSTRAMAPAKEVHSSFQTLEEQPEKGLQTRDKNWNTEPGSFWVPAIRGCHPDSPARKAAIMTSFNEPPVISLTHALPHLHRGYVSNYSLSTDFCHQPDLQSLHGVFIKPLSISETSVFSPLFGGSKLPTNNEILLPAPMYWANEERFTGGGETGVPWLEKQNKVIWRGAATGGKNTADNWRGFQRHRFVAMTNGTKIERAENWEQLPENWALPSNQYQLAAANEGKLGEWTSEWADTGFVDLVCDDGRDTSTCNHTDAFYSVLPGMHMADQFNSKYLPDLDGNSFSGRYRGFLMSTSLPIKATIFREWHDSRLMPWVHFVPMDNRYMDFWGIMQYFLGYENKATGVHVEGHDAAAQKIAKSGQEWANLVLRREDMQIYTMRLFMEYARLGDDRRDKLGWVDDLL</sequence>
<comment type="caution">
    <text evidence="4">The sequence shown here is derived from an EMBL/GenBank/DDBJ whole genome shotgun (WGS) entry which is preliminary data.</text>
</comment>
<evidence type="ECO:0000313" key="4">
    <source>
        <dbReference type="EMBL" id="TVY39638.1"/>
    </source>
</evidence>
<evidence type="ECO:0000259" key="3">
    <source>
        <dbReference type="SMART" id="SM00672"/>
    </source>
</evidence>
<dbReference type="GO" id="GO:0016740">
    <property type="term" value="F:transferase activity"/>
    <property type="evidence" value="ECO:0007669"/>
    <property type="project" value="UniProtKB-KW"/>
</dbReference>
<feature type="region of interest" description="Disordered" evidence="1">
    <location>
        <begin position="247"/>
        <end position="267"/>
    </location>
</feature>
<dbReference type="Proteomes" id="UP000443090">
    <property type="component" value="Unassembled WGS sequence"/>
</dbReference>
<evidence type="ECO:0000313" key="5">
    <source>
        <dbReference type="Proteomes" id="UP000443090"/>
    </source>
</evidence>
<dbReference type="OrthoDB" id="541052at2759"/>
<dbReference type="InterPro" id="IPR006598">
    <property type="entry name" value="CAP10"/>
</dbReference>
<feature type="domain" description="Glycosyl transferase CAP10" evidence="3">
    <location>
        <begin position="327"/>
        <end position="625"/>
    </location>
</feature>
<dbReference type="EMBL" id="QGMI01000508">
    <property type="protein sequence ID" value="TVY39638.1"/>
    <property type="molecule type" value="Genomic_DNA"/>
</dbReference>
<dbReference type="Pfam" id="PF05686">
    <property type="entry name" value="Glyco_transf_90"/>
    <property type="match status" value="1"/>
</dbReference>